<dbReference type="PROSITE" id="PS50222">
    <property type="entry name" value="EF_HAND_2"/>
    <property type="match status" value="4"/>
</dbReference>
<accession>A0A9Q0LJQ0</accession>
<sequence>MISTSLTLIAKLPENFKLQKLGLINSILLVINKLLKFAHSFDIKNTGSLASYNENLYHQIIQSSFQPKQAKQQQQRKSSPNKENKSKEDQQNKKTQEIEPFLEISKSPISNEQVFLETKKIMYSNFELIPKDIFQKFSKEMIYLLLSDIVSERNNSFIPEDHHKMLFEDQFYKDSDYTRIITNYTHFANQPISVVWNIVNMDQDDILEIATHKMASLFASEENEMKQQIMQIYRHSFFRCFRTPDQRKKQIINILVSILFNLKEELKTLHKKKAKYPPQIQDFYQEILSKLVIVDNNKIRIIANQFIENLYRTMGKILFQGVIQFLKTKIQIEQDNPIKRKSKNKARAKTRTQGSLESQEENLNHFHKSYISTLPIMLPYASQDKKESQTANILEYIKEAFSGNDDTFICWGLNSLFVFLQNIDFIPDEVFFVTKLMEIINVVLMHERKQFSSIELLIIGKLMEYLVTIYGPLIASEQKLFIWTKAMCGYLISVGNQHSQILALSALQIMILHSNNSDCTNDFFTYLFTSFFNVSFPNSQESQISQTQLKPKHKNSSIANWKSAIINEKVIHLCEVLIRKNKHSFHAFLGKKTHPLFFVEVLFEIYDFYSGFDFSKENRSQIYKLIEQIVKDTDVFINGKVSLLPFLNKIIISKISDENLSLQSTFFSESKSKSKDQSNIEKSDSESEDIENIEQISKNPIRAKEEPQKKQNQPAFNNQNSLELCKSRSPRWQTKRIALKIIVWIIQQIEETPNNRVQISQNILNEFMEIALQTSQSTISQHIMKHGIHALNSCFKLLSSLNHEKIDRIHIHQIYGSQIISLLKNLSSFGLISIAESDSFQEAFQDKKEDENKISFYPQTIILSSILARNYIQFYEKTSRLIFQKFKILDQYKSVYNQDQDQDQDQEEIQEFNQEQLSQMDKISRILSDKFSDIYKYKSNQNSIESFGIISLITLLSAISRLRNISVPFQSQQKSLNRIFTKNFDSILNPIQTEIFGIINKYYVQISSGNSDQKTLLKPIQIEHILDEIWDDLVSLGLQNINKDQMNKEFDLFFGLCVMKIGREMEIILQNTENQNQNQNQNHNLPINTLISNITITSITSSLKILREMIRNGYFDPSLTEDYEKNQKFLHLVWIINILPFISSKLNNDKKISKLLIQLIFDLTHLLRHIQILTEEQHQKQEEYVQKLLWILYQNSVSLFNHKNLLKSLNNVIEMLDEKLKLKFIQEIIDILLSESIKNTEYSSPEMIQISVGLLMNNSQFSQKMKLKILLKLIDQISSYKNLEKMKNAIYLFGEFLSVISFQELEENLLIEIAEKIQRFLDQFMNNENQSEQNLLLYLQCILLISSFFQKAILTENDNDNDNNNNNNNEKIAKFISTIYFPLSGKITSLMWKGKEIKTKKQAEIIVKIKMEIMKISMILFNNFGLFGLDQESKNSLLSLIIHSILAHYISFESQQNQFLDIETSLEDILGQFLIHIARNSSEEFKIIIESINQKERSLLEEKIRKNLLEQKRKEELEQANHLRNRVHSMDKLPKELIAEYQKAFDVFDQNHDGTISFAELETVMKNLGRDVTEDDVNRMIGEVDNDFNGVIDFQEFCEMMWRQQNNITEERIKEAFAVYDVDGDGTITKEELKKVMTNLGQKPTDEQIDQMIKSADTDGDGTISYIEFKKTMIK</sequence>
<evidence type="ECO:0000313" key="6">
    <source>
        <dbReference type="EMBL" id="KAJ5074691.1"/>
    </source>
</evidence>
<feature type="compositionally biased region" description="Basic residues" evidence="4">
    <location>
        <begin position="339"/>
        <end position="350"/>
    </location>
</feature>
<dbReference type="FunFam" id="1.10.238.10:FF:000527">
    <property type="entry name" value="Calmodulin-3"/>
    <property type="match status" value="1"/>
</dbReference>
<dbReference type="PROSITE" id="PS00018">
    <property type="entry name" value="EF_HAND_1"/>
    <property type="match status" value="3"/>
</dbReference>
<feature type="domain" description="EF-hand" evidence="5">
    <location>
        <begin position="1572"/>
        <end position="1607"/>
    </location>
</feature>
<evidence type="ECO:0000256" key="4">
    <source>
        <dbReference type="SAM" id="MobiDB-lite"/>
    </source>
</evidence>
<feature type="compositionally biased region" description="Basic and acidic residues" evidence="4">
    <location>
        <begin position="80"/>
        <end position="97"/>
    </location>
</feature>
<keyword evidence="7" id="KW-1185">Reference proteome</keyword>
<dbReference type="InterPro" id="IPR002048">
    <property type="entry name" value="EF_hand_dom"/>
</dbReference>
<evidence type="ECO:0000256" key="3">
    <source>
        <dbReference type="SAM" id="Coils"/>
    </source>
</evidence>
<feature type="domain" description="EF-hand" evidence="5">
    <location>
        <begin position="1608"/>
        <end position="1643"/>
    </location>
</feature>
<evidence type="ECO:0000313" key="7">
    <source>
        <dbReference type="Proteomes" id="UP001149090"/>
    </source>
</evidence>
<protein>
    <submittedName>
        <fullName evidence="6">Calmodulin-like protein</fullName>
    </submittedName>
</protein>
<feature type="compositionally biased region" description="Low complexity" evidence="4">
    <location>
        <begin position="68"/>
        <end position="78"/>
    </location>
</feature>
<dbReference type="PANTHER" id="PTHR23048">
    <property type="entry name" value="MYOSIN LIGHT CHAIN 1, 3"/>
    <property type="match status" value="1"/>
</dbReference>
<dbReference type="InterPro" id="IPR011992">
    <property type="entry name" value="EF-hand-dom_pair"/>
</dbReference>
<dbReference type="PANTHER" id="PTHR23048:SF0">
    <property type="entry name" value="CALMODULIN LIKE 3"/>
    <property type="match status" value="1"/>
</dbReference>
<dbReference type="CDD" id="cd00051">
    <property type="entry name" value="EFh"/>
    <property type="match status" value="2"/>
</dbReference>
<evidence type="ECO:0000256" key="2">
    <source>
        <dbReference type="ARBA" id="ARBA00022837"/>
    </source>
</evidence>
<dbReference type="Pfam" id="PF13499">
    <property type="entry name" value="EF-hand_7"/>
    <property type="match status" value="2"/>
</dbReference>
<organism evidence="6 7">
    <name type="scientific">Anaeramoeba ignava</name>
    <name type="common">Anaerobic marine amoeba</name>
    <dbReference type="NCBI Taxonomy" id="1746090"/>
    <lineage>
        <taxon>Eukaryota</taxon>
        <taxon>Metamonada</taxon>
        <taxon>Anaeramoebidae</taxon>
        <taxon>Anaeramoeba</taxon>
    </lineage>
</organism>
<dbReference type="SUPFAM" id="SSF47473">
    <property type="entry name" value="EF-hand"/>
    <property type="match status" value="1"/>
</dbReference>
<feature type="domain" description="EF-hand" evidence="5">
    <location>
        <begin position="1644"/>
        <end position="1675"/>
    </location>
</feature>
<proteinExistence type="predicted"/>
<dbReference type="GO" id="GO:0016460">
    <property type="term" value="C:myosin II complex"/>
    <property type="evidence" value="ECO:0007669"/>
    <property type="project" value="TreeGrafter"/>
</dbReference>
<dbReference type="GO" id="GO:0005509">
    <property type="term" value="F:calcium ion binding"/>
    <property type="evidence" value="ECO:0007669"/>
    <property type="project" value="InterPro"/>
</dbReference>
<feature type="region of interest" description="Disordered" evidence="4">
    <location>
        <begin position="68"/>
        <end position="97"/>
    </location>
</feature>
<evidence type="ECO:0000259" key="5">
    <source>
        <dbReference type="PROSITE" id="PS50222"/>
    </source>
</evidence>
<name>A0A9Q0LJQ0_ANAIG</name>
<dbReference type="Gene3D" id="1.10.238.10">
    <property type="entry name" value="EF-hand"/>
    <property type="match status" value="2"/>
</dbReference>
<keyword evidence="2" id="KW-0106">Calcium</keyword>
<evidence type="ECO:0000256" key="1">
    <source>
        <dbReference type="ARBA" id="ARBA00022737"/>
    </source>
</evidence>
<feature type="region of interest" description="Disordered" evidence="4">
    <location>
        <begin position="673"/>
        <end position="720"/>
    </location>
</feature>
<dbReference type="EMBL" id="JAPDFW010000069">
    <property type="protein sequence ID" value="KAJ5074691.1"/>
    <property type="molecule type" value="Genomic_DNA"/>
</dbReference>
<dbReference type="InterPro" id="IPR018247">
    <property type="entry name" value="EF_Hand_1_Ca_BS"/>
</dbReference>
<dbReference type="SMART" id="SM00054">
    <property type="entry name" value="EFh"/>
    <property type="match status" value="4"/>
</dbReference>
<reference evidence="6" key="1">
    <citation type="submission" date="2022-10" db="EMBL/GenBank/DDBJ databases">
        <title>Novel sulphate-reducing endosymbionts in the free-living metamonad Anaeramoeba.</title>
        <authorList>
            <person name="Jerlstrom-Hultqvist J."/>
            <person name="Cepicka I."/>
            <person name="Gallot-Lavallee L."/>
            <person name="Salas-Leiva D."/>
            <person name="Curtis B.A."/>
            <person name="Zahonova K."/>
            <person name="Pipaliya S."/>
            <person name="Dacks J."/>
            <person name="Roger A.J."/>
        </authorList>
    </citation>
    <scope>NUCLEOTIDE SEQUENCE</scope>
    <source>
        <strain evidence="6">BMAN</strain>
    </source>
</reference>
<feature type="compositionally biased region" description="Basic and acidic residues" evidence="4">
    <location>
        <begin position="673"/>
        <end position="685"/>
    </location>
</feature>
<feature type="region of interest" description="Disordered" evidence="4">
    <location>
        <begin position="337"/>
        <end position="358"/>
    </location>
</feature>
<dbReference type="OrthoDB" id="429467at2759"/>
<gene>
    <name evidence="6" type="ORF">M0811_08046</name>
</gene>
<keyword evidence="3" id="KW-0175">Coiled coil</keyword>
<dbReference type="Proteomes" id="UP001149090">
    <property type="component" value="Unassembled WGS sequence"/>
</dbReference>
<comment type="caution">
    <text evidence="6">The sequence shown here is derived from an EMBL/GenBank/DDBJ whole genome shotgun (WGS) entry which is preliminary data.</text>
</comment>
<feature type="coiled-coil region" evidence="3">
    <location>
        <begin position="1492"/>
        <end position="1526"/>
    </location>
</feature>
<feature type="compositionally biased region" description="Polar residues" evidence="4">
    <location>
        <begin position="710"/>
        <end position="720"/>
    </location>
</feature>
<feature type="domain" description="EF-hand" evidence="5">
    <location>
        <begin position="1536"/>
        <end position="1571"/>
    </location>
</feature>
<dbReference type="InterPro" id="IPR050230">
    <property type="entry name" value="CALM/Myosin/TropC-like"/>
</dbReference>
<keyword evidence="1" id="KW-0677">Repeat</keyword>